<comment type="caution">
    <text evidence="2">The sequence shown here is derived from an EMBL/GenBank/DDBJ whole genome shotgun (WGS) entry which is preliminary data.</text>
</comment>
<keyword evidence="1" id="KW-0732">Signal</keyword>
<protein>
    <submittedName>
        <fullName evidence="2">Type IX secretion system membrane protein PorP/SprF</fullName>
    </submittedName>
</protein>
<dbReference type="EMBL" id="VTHL01000003">
    <property type="protein sequence ID" value="TYZ12543.1"/>
    <property type="molecule type" value="Genomic_DNA"/>
</dbReference>
<dbReference type="InterPro" id="IPR019861">
    <property type="entry name" value="PorP/SprF_Bacteroidetes"/>
</dbReference>
<sequence>MRVPVLVSMLLGLAAGSAVAQQQPQFTHYGFNGMYLNPGYAGVKGYGEISTIGRYQYLGYQATLPEDQGGSPQTYLLSATVPVKFLHGGVGGVLYRDRIAETKITTATLSYAYHLKVGEGTLGIGVQGLYTHLGKGTYRPAEPNDPAIPSESADRKFDVGTGVWYESEKLYAGLSVNNLLRAQYRFQNVNGNDSSSVTGENHAYLTLGYNIELTPSVVVTPTALVKMVLPGKVGDSGKFSQKSTSFELGGRATLDDKYWAGLGYRFQESFQGMLGASFTKDNALRVGYAFDFIAFNQEARAFSSHEIMLSYRLPRPAATVRPAIRTPRYSF</sequence>
<gene>
    <name evidence="2" type="ORF">FY528_04400</name>
</gene>
<evidence type="ECO:0000256" key="1">
    <source>
        <dbReference type="SAM" id="SignalP"/>
    </source>
</evidence>
<dbReference type="AlphaFoldDB" id="A0A5D6V9I5"/>
<feature type="chain" id="PRO_5022718716" evidence="1">
    <location>
        <begin position="21"/>
        <end position="331"/>
    </location>
</feature>
<feature type="signal peptide" evidence="1">
    <location>
        <begin position="1"/>
        <end position="20"/>
    </location>
</feature>
<name>A0A5D6V9I5_9BACT</name>
<evidence type="ECO:0000313" key="2">
    <source>
        <dbReference type="EMBL" id="TYZ12543.1"/>
    </source>
</evidence>
<dbReference type="Proteomes" id="UP000322791">
    <property type="component" value="Unassembled WGS sequence"/>
</dbReference>
<keyword evidence="3" id="KW-1185">Reference proteome</keyword>
<proteinExistence type="predicted"/>
<dbReference type="Pfam" id="PF11751">
    <property type="entry name" value="PorP_SprF"/>
    <property type="match status" value="1"/>
</dbReference>
<dbReference type="NCBIfam" id="TIGR03519">
    <property type="entry name" value="T9SS_PorP_fam"/>
    <property type="match status" value="1"/>
</dbReference>
<evidence type="ECO:0000313" key="3">
    <source>
        <dbReference type="Proteomes" id="UP000322791"/>
    </source>
</evidence>
<organism evidence="2 3">
    <name type="scientific">Hymenobacter lutimineralis</name>
    <dbReference type="NCBI Taxonomy" id="2606448"/>
    <lineage>
        <taxon>Bacteria</taxon>
        <taxon>Pseudomonadati</taxon>
        <taxon>Bacteroidota</taxon>
        <taxon>Cytophagia</taxon>
        <taxon>Cytophagales</taxon>
        <taxon>Hymenobacteraceae</taxon>
        <taxon>Hymenobacter</taxon>
    </lineage>
</organism>
<accession>A0A5D6V9I5</accession>
<reference evidence="2 3" key="1">
    <citation type="submission" date="2019-08" db="EMBL/GenBank/DDBJ databases">
        <authorList>
            <person name="Seo M.-J."/>
        </authorList>
    </citation>
    <scope>NUCLEOTIDE SEQUENCE [LARGE SCALE GENOMIC DNA]</scope>
    <source>
        <strain evidence="2 3">KIGAM108</strain>
    </source>
</reference>